<dbReference type="Pfam" id="PF03748">
    <property type="entry name" value="FliL"/>
    <property type="match status" value="1"/>
</dbReference>
<comment type="subcellular location">
    <subcellularLocation>
        <location evidence="2">Cell membrane</location>
        <topology evidence="2">Single-pass membrane protein</topology>
    </subcellularLocation>
</comment>
<proteinExistence type="inferred from homology"/>
<dbReference type="InterPro" id="IPR005503">
    <property type="entry name" value="FliL"/>
</dbReference>
<keyword evidence="7 10" id="KW-0283">Flagellar rotation</keyword>
<reference evidence="13" key="1">
    <citation type="journal article" date="2019" name="Int. J. Syst. Evol. Microbiol.">
        <title>The Global Catalogue of Microorganisms (GCM) 10K type strain sequencing project: providing services to taxonomists for standard genome sequencing and annotation.</title>
        <authorList>
            <consortium name="The Broad Institute Genomics Platform"/>
            <consortium name="The Broad Institute Genome Sequencing Center for Infectious Disease"/>
            <person name="Wu L."/>
            <person name="Ma J."/>
        </authorList>
    </citation>
    <scope>NUCLEOTIDE SEQUENCE [LARGE SCALE GENOMIC DNA]</scope>
    <source>
        <strain evidence="13">NBRC 112299</strain>
    </source>
</reference>
<dbReference type="EMBL" id="BSUN01000001">
    <property type="protein sequence ID" value="GMA35647.1"/>
    <property type="molecule type" value="Genomic_DNA"/>
</dbReference>
<evidence type="ECO:0000256" key="2">
    <source>
        <dbReference type="ARBA" id="ARBA00004162"/>
    </source>
</evidence>
<evidence type="ECO:0000256" key="3">
    <source>
        <dbReference type="ARBA" id="ARBA00008281"/>
    </source>
</evidence>
<evidence type="ECO:0000256" key="11">
    <source>
        <dbReference type="SAM" id="MobiDB-lite"/>
    </source>
</evidence>
<name>A0ABQ6IFY8_9MICO</name>
<evidence type="ECO:0000256" key="5">
    <source>
        <dbReference type="ARBA" id="ARBA00022500"/>
    </source>
</evidence>
<evidence type="ECO:0000256" key="4">
    <source>
        <dbReference type="ARBA" id="ARBA00022475"/>
    </source>
</evidence>
<keyword evidence="5 10" id="KW-0145">Chemotaxis</keyword>
<keyword evidence="4 10" id="KW-1003">Cell membrane</keyword>
<gene>
    <name evidence="12" type="ORF">GCM10025876_18510</name>
</gene>
<comment type="caution">
    <text evidence="12">The sequence shown here is derived from an EMBL/GenBank/DDBJ whole genome shotgun (WGS) entry which is preliminary data.</text>
</comment>
<organism evidence="12 13">
    <name type="scientific">Demequina litorisediminis</name>
    <dbReference type="NCBI Taxonomy" id="1849022"/>
    <lineage>
        <taxon>Bacteria</taxon>
        <taxon>Bacillati</taxon>
        <taxon>Actinomycetota</taxon>
        <taxon>Actinomycetes</taxon>
        <taxon>Micrococcales</taxon>
        <taxon>Demequinaceae</taxon>
        <taxon>Demequina</taxon>
    </lineage>
</organism>
<feature type="region of interest" description="Disordered" evidence="11">
    <location>
        <begin position="1"/>
        <end position="34"/>
    </location>
</feature>
<keyword evidence="6 10" id="KW-0812">Transmembrane</keyword>
<keyword evidence="8 10" id="KW-1133">Transmembrane helix</keyword>
<evidence type="ECO:0000256" key="6">
    <source>
        <dbReference type="ARBA" id="ARBA00022692"/>
    </source>
</evidence>
<accession>A0ABQ6IFY8</accession>
<evidence type="ECO:0000313" key="13">
    <source>
        <dbReference type="Proteomes" id="UP001157125"/>
    </source>
</evidence>
<evidence type="ECO:0000256" key="10">
    <source>
        <dbReference type="RuleBase" id="RU364125"/>
    </source>
</evidence>
<dbReference type="PANTHER" id="PTHR35091">
    <property type="entry name" value="FLAGELLAR PROTEIN FLIL"/>
    <property type="match status" value="1"/>
</dbReference>
<evidence type="ECO:0000256" key="8">
    <source>
        <dbReference type="ARBA" id="ARBA00022989"/>
    </source>
</evidence>
<evidence type="ECO:0000256" key="9">
    <source>
        <dbReference type="ARBA" id="ARBA00023136"/>
    </source>
</evidence>
<evidence type="ECO:0000256" key="7">
    <source>
        <dbReference type="ARBA" id="ARBA00022779"/>
    </source>
</evidence>
<comment type="similarity">
    <text evidence="3 10">Belongs to the FliL family.</text>
</comment>
<dbReference type="RefSeq" id="WP_284328116.1">
    <property type="nucleotide sequence ID" value="NZ_BSUN01000001.1"/>
</dbReference>
<evidence type="ECO:0000313" key="12">
    <source>
        <dbReference type="EMBL" id="GMA35647.1"/>
    </source>
</evidence>
<feature type="transmembrane region" description="Helical" evidence="10">
    <location>
        <begin position="39"/>
        <end position="58"/>
    </location>
</feature>
<sequence>MSEPRVMAPQTKIGARPSAAPQPAAPEPEPSGGGRKRMLSVLIGAAILAAVAGAYWFLMGPGAASGDESGEAAAEEQVEAGAVQVVDSISVNLEGGHYLRLGLGLQLTADGHGDVDTAQALDAAIALFSGRTTSELADPEVRDELKATLAETLGDLYHGDVMGVYYTDFVTQ</sequence>
<keyword evidence="13" id="KW-1185">Reference proteome</keyword>
<keyword evidence="9 10" id="KW-0472">Membrane</keyword>
<evidence type="ECO:0000256" key="1">
    <source>
        <dbReference type="ARBA" id="ARBA00002254"/>
    </source>
</evidence>
<comment type="function">
    <text evidence="1 10">Controls the rotational direction of flagella during chemotaxis.</text>
</comment>
<dbReference type="PANTHER" id="PTHR35091:SF2">
    <property type="entry name" value="FLAGELLAR PROTEIN FLIL"/>
    <property type="match status" value="1"/>
</dbReference>
<protein>
    <recommendedName>
        <fullName evidence="10">Flagellar protein FliL</fullName>
    </recommendedName>
</protein>
<dbReference type="Proteomes" id="UP001157125">
    <property type="component" value="Unassembled WGS sequence"/>
</dbReference>